<evidence type="ECO:0000313" key="2">
    <source>
        <dbReference type="Proteomes" id="UP000054544"/>
    </source>
</evidence>
<evidence type="ECO:0000313" key="1">
    <source>
        <dbReference type="EMBL" id="KJK81426.1"/>
    </source>
</evidence>
<gene>
    <name evidence="1" type="ORF">H634G_02684</name>
</gene>
<dbReference type="STRING" id="1291518.A0A0D9P5P5"/>
<evidence type="ECO:0008006" key="3">
    <source>
        <dbReference type="Google" id="ProtNLM"/>
    </source>
</evidence>
<accession>A0A0D9P5P5</accession>
<dbReference type="Proteomes" id="UP000054544">
    <property type="component" value="Unassembled WGS sequence"/>
</dbReference>
<organism evidence="1 2">
    <name type="scientific">Metarhizium anisopliae BRIP 53293</name>
    <dbReference type="NCBI Taxonomy" id="1291518"/>
    <lineage>
        <taxon>Eukaryota</taxon>
        <taxon>Fungi</taxon>
        <taxon>Dikarya</taxon>
        <taxon>Ascomycota</taxon>
        <taxon>Pezizomycotina</taxon>
        <taxon>Sordariomycetes</taxon>
        <taxon>Hypocreomycetidae</taxon>
        <taxon>Hypocreales</taxon>
        <taxon>Clavicipitaceae</taxon>
        <taxon>Metarhizium</taxon>
    </lineage>
</organism>
<name>A0A0D9P5P5_METAN</name>
<dbReference type="EMBL" id="KE384725">
    <property type="protein sequence ID" value="KJK81426.1"/>
    <property type="molecule type" value="Genomic_DNA"/>
</dbReference>
<proteinExistence type="predicted"/>
<sequence length="288" mass="32412">MTGTIGHPDLTIHFPLFQVHSPKMSTSNGKVIGYETGEIPAQGVVTIVFTIGVPGIPLQACIDSQYKDSRAMDKRPGMYMKYLPFRYDEITAKQFTGGSYLFDTWENAKEYDRWLREDYEAGDEPKTKFLERQLFEEPSCQVWKVIGAHSFVPIEEHAVGRLQYWSCDVADAETTLREHYKKLKDAAEAQNAAAFWLFYNAEDKKFGIQLAFKKQDGNDESAARRSVAAVAAKPGLEQLLPKDFVSKSLFDRAGLFLTTWLPKSRAAGGCARLIPNYPLVPAITQLEP</sequence>
<dbReference type="OrthoDB" id="3885040at2759"/>
<protein>
    <recommendedName>
        <fullName evidence="3">ABM domain-containing protein</fullName>
    </recommendedName>
</protein>
<dbReference type="AlphaFoldDB" id="A0A0D9P5P5"/>
<reference evidence="2" key="1">
    <citation type="journal article" date="2014" name="BMC Genomics">
        <title>The genome sequence of the biocontrol fungus Metarhizium anisopliae and comparative genomics of Metarhizium species.</title>
        <authorList>
            <person name="Pattemore J.A."/>
            <person name="Hane J.K."/>
            <person name="Williams A.H."/>
            <person name="Wilson B.A."/>
            <person name="Stodart B.J."/>
            <person name="Ash G.J."/>
        </authorList>
    </citation>
    <scope>NUCLEOTIDE SEQUENCE [LARGE SCALE GENOMIC DNA]</scope>
    <source>
        <strain evidence="2">BRIP 53293</strain>
    </source>
</reference>
<keyword evidence="2" id="KW-1185">Reference proteome</keyword>